<evidence type="ECO:0000313" key="7">
    <source>
        <dbReference type="EMBL" id="ESO87146.1"/>
    </source>
</evidence>
<dbReference type="KEGG" id="lgi:LOTGIDRAFT_106958"/>
<evidence type="ECO:0000256" key="1">
    <source>
        <dbReference type="ARBA" id="ARBA00004123"/>
    </source>
</evidence>
<dbReference type="EMBL" id="KB202953">
    <property type="protein sequence ID" value="ESO87146.1"/>
    <property type="molecule type" value="Genomic_DNA"/>
</dbReference>
<dbReference type="GO" id="GO:0008270">
    <property type="term" value="F:zinc ion binding"/>
    <property type="evidence" value="ECO:0007669"/>
    <property type="project" value="UniProtKB-KW"/>
</dbReference>
<evidence type="ECO:0000256" key="5">
    <source>
        <dbReference type="ARBA" id="ARBA00023242"/>
    </source>
</evidence>
<dbReference type="RefSeq" id="XP_009062096.1">
    <property type="nucleotide sequence ID" value="XM_009063848.1"/>
</dbReference>
<evidence type="ECO:0000256" key="2">
    <source>
        <dbReference type="ARBA" id="ARBA00022723"/>
    </source>
</evidence>
<dbReference type="GO" id="GO:0061630">
    <property type="term" value="F:ubiquitin protein ligase activity"/>
    <property type="evidence" value="ECO:0007669"/>
    <property type="project" value="InterPro"/>
</dbReference>
<dbReference type="GO" id="GO:0016567">
    <property type="term" value="P:protein ubiquitination"/>
    <property type="evidence" value="ECO:0007669"/>
    <property type="project" value="InterPro"/>
</dbReference>
<dbReference type="OMA" id="KATNCDL"/>
<comment type="subcellular location">
    <subcellularLocation>
        <location evidence="1">Nucleus</location>
    </subcellularLocation>
</comment>
<dbReference type="STRING" id="225164.V4A1H8"/>
<dbReference type="GO" id="GO:0006511">
    <property type="term" value="P:ubiquitin-dependent protein catabolic process"/>
    <property type="evidence" value="ECO:0007669"/>
    <property type="project" value="TreeGrafter"/>
</dbReference>
<dbReference type="OrthoDB" id="106784at2759"/>
<dbReference type="Pfam" id="PF08783">
    <property type="entry name" value="DWNN"/>
    <property type="match status" value="1"/>
</dbReference>
<evidence type="ECO:0000259" key="6">
    <source>
        <dbReference type="PROSITE" id="PS51282"/>
    </source>
</evidence>
<sequence>MSCIHYKFKTTLDYRSVSFDGVALSLADLKKAIFQQKRMKPGEFDLDITNAQTKEVYKNPDELIPKNSSVIVSRVPIQTSTKNSTSKSW</sequence>
<dbReference type="GeneID" id="20230164"/>
<keyword evidence="8" id="KW-1185">Reference proteome</keyword>
<dbReference type="CTD" id="20230164"/>
<keyword evidence="2" id="KW-0479">Metal-binding</keyword>
<dbReference type="InterPro" id="IPR033489">
    <property type="entry name" value="RBBP6"/>
</dbReference>
<reference evidence="7 8" key="1">
    <citation type="journal article" date="2013" name="Nature">
        <title>Insights into bilaterian evolution from three spiralian genomes.</title>
        <authorList>
            <person name="Simakov O."/>
            <person name="Marletaz F."/>
            <person name="Cho S.J."/>
            <person name="Edsinger-Gonzales E."/>
            <person name="Havlak P."/>
            <person name="Hellsten U."/>
            <person name="Kuo D.H."/>
            <person name="Larsson T."/>
            <person name="Lv J."/>
            <person name="Arendt D."/>
            <person name="Savage R."/>
            <person name="Osoegawa K."/>
            <person name="de Jong P."/>
            <person name="Grimwood J."/>
            <person name="Chapman J.A."/>
            <person name="Shapiro H."/>
            <person name="Aerts A."/>
            <person name="Otillar R.P."/>
            <person name="Terry A.Y."/>
            <person name="Boore J.L."/>
            <person name="Grigoriev I.V."/>
            <person name="Lindberg D.R."/>
            <person name="Seaver E.C."/>
            <person name="Weisblat D.A."/>
            <person name="Putnam N.H."/>
            <person name="Rokhsar D.S."/>
        </authorList>
    </citation>
    <scope>NUCLEOTIDE SEQUENCE [LARGE SCALE GENOMIC DNA]</scope>
</reference>
<feature type="domain" description="DWNN" evidence="6">
    <location>
        <begin position="4"/>
        <end position="76"/>
    </location>
</feature>
<dbReference type="GO" id="GO:0005634">
    <property type="term" value="C:nucleus"/>
    <property type="evidence" value="ECO:0007669"/>
    <property type="project" value="UniProtKB-SubCell"/>
</dbReference>
<dbReference type="HOGENOM" id="CLU_106535_1_0_1"/>
<evidence type="ECO:0000313" key="8">
    <source>
        <dbReference type="Proteomes" id="UP000030746"/>
    </source>
</evidence>
<keyword evidence="4" id="KW-0862">Zinc</keyword>
<dbReference type="Proteomes" id="UP000030746">
    <property type="component" value="Unassembled WGS sequence"/>
</dbReference>
<organism evidence="7 8">
    <name type="scientific">Lottia gigantea</name>
    <name type="common">Giant owl limpet</name>
    <dbReference type="NCBI Taxonomy" id="225164"/>
    <lineage>
        <taxon>Eukaryota</taxon>
        <taxon>Metazoa</taxon>
        <taxon>Spiralia</taxon>
        <taxon>Lophotrochozoa</taxon>
        <taxon>Mollusca</taxon>
        <taxon>Gastropoda</taxon>
        <taxon>Patellogastropoda</taxon>
        <taxon>Lottioidea</taxon>
        <taxon>Lottiidae</taxon>
        <taxon>Lottia</taxon>
    </lineage>
</organism>
<dbReference type="GO" id="GO:0006397">
    <property type="term" value="P:mRNA processing"/>
    <property type="evidence" value="ECO:0007669"/>
    <property type="project" value="InterPro"/>
</dbReference>
<proteinExistence type="predicted"/>
<protein>
    <recommendedName>
        <fullName evidence="6">DWNN domain-containing protein</fullName>
    </recommendedName>
</protein>
<evidence type="ECO:0000256" key="3">
    <source>
        <dbReference type="ARBA" id="ARBA00022771"/>
    </source>
</evidence>
<dbReference type="AlphaFoldDB" id="V4A1H8"/>
<dbReference type="SMART" id="SM01180">
    <property type="entry name" value="DWNN"/>
    <property type="match status" value="1"/>
</dbReference>
<name>V4A1H8_LOTGI</name>
<dbReference type="Gene3D" id="3.10.20.90">
    <property type="entry name" value="Phosphatidylinositol 3-kinase Catalytic Subunit, Chain A, domain 1"/>
    <property type="match status" value="1"/>
</dbReference>
<dbReference type="PROSITE" id="PS51282">
    <property type="entry name" value="DWNN"/>
    <property type="match status" value="1"/>
</dbReference>
<dbReference type="InterPro" id="IPR014891">
    <property type="entry name" value="DWNN_domain"/>
</dbReference>
<dbReference type="PANTHER" id="PTHR15439:SF0">
    <property type="entry name" value="CELL DIVISION CYCLE AND APOPTOSIS REGULATOR PROTEIN 1-RELATED"/>
    <property type="match status" value="1"/>
</dbReference>
<keyword evidence="5" id="KW-0539">Nucleus</keyword>
<accession>V4A1H8</accession>
<dbReference type="PANTHER" id="PTHR15439">
    <property type="entry name" value="RETINOBLASTOMA-BINDING PROTEIN 6"/>
    <property type="match status" value="1"/>
</dbReference>
<keyword evidence="3" id="KW-0863">Zinc-finger</keyword>
<evidence type="ECO:0000256" key="4">
    <source>
        <dbReference type="ARBA" id="ARBA00022833"/>
    </source>
</evidence>
<gene>
    <name evidence="7" type="ORF">LOTGIDRAFT_106958</name>
</gene>